<dbReference type="InterPro" id="IPR000792">
    <property type="entry name" value="Tscrpt_reg_LuxR_C"/>
</dbReference>
<dbReference type="InterPro" id="IPR036388">
    <property type="entry name" value="WH-like_DNA-bd_sf"/>
</dbReference>
<dbReference type="PANTHER" id="PTHR44688">
    <property type="entry name" value="DNA-BINDING TRANSCRIPTIONAL ACTIVATOR DEVR_DOSR"/>
    <property type="match status" value="1"/>
</dbReference>
<keyword evidence="6" id="KW-1185">Reference proteome</keyword>
<reference evidence="5 6" key="1">
    <citation type="submission" date="2024-09" db="EMBL/GenBank/DDBJ databases">
        <authorList>
            <person name="Sun Q."/>
            <person name="Mori K."/>
        </authorList>
    </citation>
    <scope>NUCLEOTIDE SEQUENCE [LARGE SCALE GENOMIC DNA]</scope>
    <source>
        <strain evidence="5 6">JCM 13503</strain>
    </source>
</reference>
<evidence type="ECO:0000313" key="6">
    <source>
        <dbReference type="Proteomes" id="UP001589733"/>
    </source>
</evidence>
<dbReference type="SMART" id="SM00421">
    <property type="entry name" value="HTH_LUXR"/>
    <property type="match status" value="1"/>
</dbReference>
<dbReference type="PRINTS" id="PR00038">
    <property type="entry name" value="HTHLUXR"/>
</dbReference>
<organism evidence="5 6">
    <name type="scientific">Deinococcus oregonensis</name>
    <dbReference type="NCBI Taxonomy" id="1805970"/>
    <lineage>
        <taxon>Bacteria</taxon>
        <taxon>Thermotogati</taxon>
        <taxon>Deinococcota</taxon>
        <taxon>Deinococci</taxon>
        <taxon>Deinococcales</taxon>
        <taxon>Deinococcaceae</taxon>
        <taxon>Deinococcus</taxon>
    </lineage>
</organism>
<dbReference type="CDD" id="cd06170">
    <property type="entry name" value="LuxR_C_like"/>
    <property type="match status" value="1"/>
</dbReference>
<feature type="domain" description="HTH luxR-type" evidence="4">
    <location>
        <begin position="137"/>
        <end position="202"/>
    </location>
</feature>
<evidence type="ECO:0000256" key="2">
    <source>
        <dbReference type="ARBA" id="ARBA00023125"/>
    </source>
</evidence>
<dbReference type="EMBL" id="JBHLYR010000031">
    <property type="protein sequence ID" value="MFB9992188.1"/>
    <property type="molecule type" value="Genomic_DNA"/>
</dbReference>
<evidence type="ECO:0000313" key="5">
    <source>
        <dbReference type="EMBL" id="MFB9992188.1"/>
    </source>
</evidence>
<dbReference type="RefSeq" id="WP_380008606.1">
    <property type="nucleotide sequence ID" value="NZ_JBHLYR010000031.1"/>
</dbReference>
<dbReference type="Gene3D" id="1.10.10.10">
    <property type="entry name" value="Winged helix-like DNA-binding domain superfamily/Winged helix DNA-binding domain"/>
    <property type="match status" value="1"/>
</dbReference>
<dbReference type="SUPFAM" id="SSF46894">
    <property type="entry name" value="C-terminal effector domain of the bipartite response regulators"/>
    <property type="match status" value="1"/>
</dbReference>
<keyword evidence="2" id="KW-0238">DNA-binding</keyword>
<keyword evidence="1" id="KW-0805">Transcription regulation</keyword>
<comment type="caution">
    <text evidence="5">The sequence shown here is derived from an EMBL/GenBank/DDBJ whole genome shotgun (WGS) entry which is preliminary data.</text>
</comment>
<sequence>MTLPSALTASLSSPLLPTVRVAVRSAMLRAGIESLLAAAGLSLPAGESDVLIVDDAWLDDPDALADALTEVRGVVALGSAAWANLLPELTEGGWAILSSDATPAELLAGVLGAAAGLVVVPPALFQSAEPEGEDLGSAPSDVTLTPREHDVLVLLAEGLSNKRAARELGVTESTIKFHVQALYSKLGVQSRAGAVARGIGLGLVSV</sequence>
<dbReference type="Proteomes" id="UP001589733">
    <property type="component" value="Unassembled WGS sequence"/>
</dbReference>
<dbReference type="InterPro" id="IPR016032">
    <property type="entry name" value="Sig_transdc_resp-reg_C-effctor"/>
</dbReference>
<dbReference type="PROSITE" id="PS50043">
    <property type="entry name" value="HTH_LUXR_2"/>
    <property type="match status" value="1"/>
</dbReference>
<evidence type="ECO:0000259" key="4">
    <source>
        <dbReference type="PROSITE" id="PS50043"/>
    </source>
</evidence>
<evidence type="ECO:0000256" key="3">
    <source>
        <dbReference type="ARBA" id="ARBA00023163"/>
    </source>
</evidence>
<accession>A0ABV6AXE9</accession>
<name>A0ABV6AXE9_9DEIO</name>
<protein>
    <submittedName>
        <fullName evidence="5">Response regulator transcription factor</fullName>
    </submittedName>
</protein>
<dbReference type="PANTHER" id="PTHR44688:SF25">
    <property type="entry name" value="HTH LUXR-TYPE DOMAIN-CONTAINING PROTEIN"/>
    <property type="match status" value="1"/>
</dbReference>
<gene>
    <name evidence="5" type="ORF">ACFFLM_09470</name>
</gene>
<keyword evidence="3" id="KW-0804">Transcription</keyword>
<dbReference type="Pfam" id="PF00196">
    <property type="entry name" value="GerE"/>
    <property type="match status" value="1"/>
</dbReference>
<proteinExistence type="predicted"/>
<evidence type="ECO:0000256" key="1">
    <source>
        <dbReference type="ARBA" id="ARBA00023015"/>
    </source>
</evidence>